<protein>
    <recommendedName>
        <fullName evidence="1">DNA/pantothenate metabolism flavoprotein C-terminal domain-containing protein</fullName>
    </recommendedName>
</protein>
<name>X1EYN3_9ZZZZ</name>
<dbReference type="Pfam" id="PF04127">
    <property type="entry name" value="DFP"/>
    <property type="match status" value="1"/>
</dbReference>
<dbReference type="SUPFAM" id="SSF102645">
    <property type="entry name" value="CoaB-like"/>
    <property type="match status" value="1"/>
</dbReference>
<evidence type="ECO:0000313" key="2">
    <source>
        <dbReference type="EMBL" id="GAH38466.1"/>
    </source>
</evidence>
<dbReference type="InterPro" id="IPR035929">
    <property type="entry name" value="CoaB-like_sf"/>
</dbReference>
<dbReference type="GO" id="GO:0015937">
    <property type="term" value="P:coenzyme A biosynthetic process"/>
    <property type="evidence" value="ECO:0007669"/>
    <property type="project" value="UniProtKB-ARBA"/>
</dbReference>
<dbReference type="EMBL" id="BARU01012215">
    <property type="protein sequence ID" value="GAH38466.1"/>
    <property type="molecule type" value="Genomic_DNA"/>
</dbReference>
<dbReference type="InterPro" id="IPR007085">
    <property type="entry name" value="DNA/pantothenate-metab_flavo_C"/>
</dbReference>
<dbReference type="AlphaFoldDB" id="X1EYN3"/>
<feature type="non-terminal residue" evidence="2">
    <location>
        <position position="1"/>
    </location>
</feature>
<proteinExistence type="predicted"/>
<accession>X1EYN3</accession>
<sequence length="114" mass="12775">VFAGKIKKEKNENPLIELERTPDILYELGKEKGDKILVGFAAETEKLVVNALKKLKEKRLDLIVANDISVKEAGFGSDNNRARLINSKGTARELSLMPKIDMAEKILDEILKIK</sequence>
<dbReference type="Gene3D" id="3.40.50.10300">
    <property type="entry name" value="CoaB-like"/>
    <property type="match status" value="1"/>
</dbReference>
<organism evidence="2">
    <name type="scientific">marine sediment metagenome</name>
    <dbReference type="NCBI Taxonomy" id="412755"/>
    <lineage>
        <taxon>unclassified sequences</taxon>
        <taxon>metagenomes</taxon>
        <taxon>ecological metagenomes</taxon>
    </lineage>
</organism>
<evidence type="ECO:0000259" key="1">
    <source>
        <dbReference type="Pfam" id="PF04127"/>
    </source>
</evidence>
<comment type="caution">
    <text evidence="2">The sequence shown here is derived from an EMBL/GenBank/DDBJ whole genome shotgun (WGS) entry which is preliminary data.</text>
</comment>
<feature type="domain" description="DNA/pantothenate metabolism flavoprotein C-terminal" evidence="1">
    <location>
        <begin position="3"/>
        <end position="112"/>
    </location>
</feature>
<reference evidence="2" key="1">
    <citation type="journal article" date="2014" name="Front. Microbiol.">
        <title>High frequency of phylogenetically diverse reductive dehalogenase-homologous genes in deep subseafloor sedimentary metagenomes.</title>
        <authorList>
            <person name="Kawai M."/>
            <person name="Futagami T."/>
            <person name="Toyoda A."/>
            <person name="Takaki Y."/>
            <person name="Nishi S."/>
            <person name="Hori S."/>
            <person name="Arai W."/>
            <person name="Tsubouchi T."/>
            <person name="Morono Y."/>
            <person name="Uchiyama I."/>
            <person name="Ito T."/>
            <person name="Fujiyama A."/>
            <person name="Inagaki F."/>
            <person name="Takami H."/>
        </authorList>
    </citation>
    <scope>NUCLEOTIDE SEQUENCE</scope>
    <source>
        <strain evidence="2">Expedition CK06-06</strain>
    </source>
</reference>
<dbReference type="GO" id="GO:0003824">
    <property type="term" value="F:catalytic activity"/>
    <property type="evidence" value="ECO:0007669"/>
    <property type="project" value="UniProtKB-ARBA"/>
</dbReference>
<gene>
    <name evidence="2" type="ORF">S03H2_22628</name>
</gene>